<protein>
    <submittedName>
        <fullName evidence="1">CRISPR-associated protein, Cse4 family</fullName>
    </submittedName>
</protein>
<keyword evidence="2" id="KW-1185">Reference proteome</keyword>
<evidence type="ECO:0000313" key="2">
    <source>
        <dbReference type="Proteomes" id="UP000198620"/>
    </source>
</evidence>
<gene>
    <name evidence="1" type="ORF">SAMN05216387_103230</name>
</gene>
<reference evidence="1 2" key="1">
    <citation type="submission" date="2016-10" db="EMBL/GenBank/DDBJ databases">
        <authorList>
            <person name="de Groot N.N."/>
        </authorList>
    </citation>
    <scope>NUCLEOTIDE SEQUENCE [LARGE SCALE GENOMIC DNA]</scope>
    <source>
        <strain evidence="1 2">Nv1</strain>
    </source>
</reference>
<proteinExistence type="predicted"/>
<dbReference type="InterPro" id="IPR010148">
    <property type="entry name" value="CRISPR-assoc_prot_CT1975"/>
</dbReference>
<dbReference type="NCBIfam" id="TIGR01869">
    <property type="entry name" value="casC_Cse4"/>
    <property type="match status" value="1"/>
</dbReference>
<dbReference type="AlphaFoldDB" id="A0A1H7KJZ0"/>
<accession>A0A1H7KJZ0</accession>
<evidence type="ECO:0000313" key="1">
    <source>
        <dbReference type="EMBL" id="SEK86237.1"/>
    </source>
</evidence>
<dbReference type="Pfam" id="PF09344">
    <property type="entry name" value="Cas_CT1975"/>
    <property type="match status" value="1"/>
</dbReference>
<dbReference type="STRING" id="1233.SAMN05216387_103230"/>
<dbReference type="RefSeq" id="WP_218141505.1">
    <property type="nucleotide sequence ID" value="NZ_FOBH01000003.1"/>
</dbReference>
<name>A0A1H7KJZ0_9PROT</name>
<sequence>MMINNPFKNLRIEFHILQSFPVTCLNRDDVGAPKTAVVGGVQRARVSSQAWKRPVRMAMHGFGARLGVRTKHVAGTIAHACLALGATDEQANGCGEMIASCLSKDTLLFFTMTEANAFAEYAQEQGFDAKKLKDKDVHKVAKKALNPAVDGIDIALFGRMVAQAADLNVEAAASFSHAISTHKVSNEVEFFTALDDLATEPGSAHMGSLEFNSATYYRYVSLDLGQLYQTLAGQDLPEAVENFTKALFIAVPAARQATQSGASPWEFAKVLVRKGQRLQVPFETAIKAKDGGFIQPSIDAMTGYLARQEKLHGSLFGKQAEYTFGQDDSFDIDDLIAALKQHSTGDVARDEANA</sequence>
<organism evidence="1 2">
    <name type="scientific">Nitrosovibrio tenuis</name>
    <dbReference type="NCBI Taxonomy" id="1233"/>
    <lineage>
        <taxon>Bacteria</taxon>
        <taxon>Pseudomonadati</taxon>
        <taxon>Pseudomonadota</taxon>
        <taxon>Betaproteobacteria</taxon>
        <taxon>Nitrosomonadales</taxon>
        <taxon>Nitrosomonadaceae</taxon>
        <taxon>Nitrosovibrio</taxon>
    </lineage>
</organism>
<dbReference type="Proteomes" id="UP000198620">
    <property type="component" value="Unassembled WGS sequence"/>
</dbReference>
<dbReference type="EMBL" id="FOBH01000003">
    <property type="protein sequence ID" value="SEK86237.1"/>
    <property type="molecule type" value="Genomic_DNA"/>
</dbReference>